<dbReference type="HOGENOM" id="CLU_731013_0_0_6"/>
<feature type="chain" id="PRO_5003056560" evidence="1">
    <location>
        <begin position="24"/>
        <end position="382"/>
    </location>
</feature>
<sequence length="382" mass="42798">MDAIMFRLLCAPLLSLLSTTANCTPTIPPLPQKDMAGQTAAFNQRMGLAAPYAAASQQFLRSAASLSSAIFLRQAADSHPYFVNWMSGTRKVAGDNPWTTYHSTLFDSRNDYLITGNLGAAEYVGFQVYGMRDGRNIALAQQNRSSNTMQIDCRGNFTLRLSPKPLTGEGDSITTTPEDYMLIVREYYQNGQQKLHNPARYRIQRLSGEAQPPIPDARQRVALADAFYRSLVLSSLDIAEKMAQVRNSNQEVEVDRRLSDALYPTTDNRYNGVYVTLPDDDSVIRISGTLPHDATYISVVFYTPYYITPDYRNARTYLTGKEIVQQADGHYQINLTRQPRDLPNNLTSAGYDQGIVAIRYLGSQSYPEFEVQRLSHADAQKP</sequence>
<gene>
    <name evidence="2" type="ORF">EDWATA_01537</name>
</gene>
<dbReference type="AlphaFoldDB" id="D4F468"/>
<feature type="signal peptide" evidence="1">
    <location>
        <begin position="1"/>
        <end position="23"/>
    </location>
</feature>
<dbReference type="EMBL" id="ADGK01000087">
    <property type="protein sequence ID" value="EFE23439.1"/>
    <property type="molecule type" value="Genomic_DNA"/>
</dbReference>
<dbReference type="Proteomes" id="UP000003692">
    <property type="component" value="Unassembled WGS sequence"/>
</dbReference>
<proteinExistence type="predicted"/>
<reference evidence="2 3" key="1">
    <citation type="submission" date="2010-02" db="EMBL/GenBank/DDBJ databases">
        <authorList>
            <person name="Weinstock G."/>
            <person name="Sodergren E."/>
            <person name="Clifton S."/>
            <person name="Fulton L."/>
            <person name="Fulton B."/>
            <person name="Courtney L."/>
            <person name="Fronick C."/>
            <person name="Harrison M."/>
            <person name="Strong C."/>
            <person name="Farmer C."/>
            <person name="Delahaunty K."/>
            <person name="Markovic C."/>
            <person name="Hall O."/>
            <person name="Minx P."/>
            <person name="Tomlinson C."/>
            <person name="Mitreva M."/>
            <person name="Nelson J."/>
            <person name="Hou S."/>
            <person name="Wollam A."/>
            <person name="Pepin K.H."/>
            <person name="Johnson M."/>
            <person name="Bhonagiri V."/>
            <person name="Zhang X."/>
            <person name="Suruliraj S."/>
            <person name="Warren W."/>
            <person name="Chinwalla A."/>
            <person name="Mardis E.R."/>
            <person name="Wilson R.K."/>
        </authorList>
    </citation>
    <scope>NUCLEOTIDE SEQUENCE [LARGE SCALE GENOMIC DNA]</scope>
    <source>
        <strain evidence="2 3">ATCC 23685</strain>
    </source>
</reference>
<evidence type="ECO:0000256" key="1">
    <source>
        <dbReference type="SAM" id="SignalP"/>
    </source>
</evidence>
<protein>
    <submittedName>
        <fullName evidence="2">Uncharacterized protein</fullName>
    </submittedName>
</protein>
<organism evidence="2 3">
    <name type="scientific">Edwardsiella tarda ATCC 23685</name>
    <dbReference type="NCBI Taxonomy" id="500638"/>
    <lineage>
        <taxon>Bacteria</taxon>
        <taxon>Pseudomonadati</taxon>
        <taxon>Pseudomonadota</taxon>
        <taxon>Gammaproteobacteria</taxon>
        <taxon>Enterobacterales</taxon>
        <taxon>Hafniaceae</taxon>
        <taxon>Edwardsiella</taxon>
    </lineage>
</organism>
<keyword evidence="1" id="KW-0732">Signal</keyword>
<comment type="caution">
    <text evidence="2">The sequence shown here is derived from an EMBL/GenBank/DDBJ whole genome shotgun (WGS) entry which is preliminary data.</text>
</comment>
<name>D4F468_EDWTA</name>
<evidence type="ECO:0000313" key="3">
    <source>
        <dbReference type="Proteomes" id="UP000003692"/>
    </source>
</evidence>
<accession>D4F468</accession>
<evidence type="ECO:0000313" key="2">
    <source>
        <dbReference type="EMBL" id="EFE23439.1"/>
    </source>
</evidence>